<feature type="transmembrane region" description="Helical" evidence="1">
    <location>
        <begin position="64"/>
        <end position="87"/>
    </location>
</feature>
<reference evidence="3" key="1">
    <citation type="submission" date="2018-11" db="EMBL/GenBank/DDBJ databases">
        <authorList>
            <person name="Alioto T."/>
            <person name="Alioto T."/>
        </authorList>
    </citation>
    <scope>NUCLEOTIDE SEQUENCE</scope>
</reference>
<dbReference type="EMBL" id="UYJE01000678">
    <property type="protein sequence ID" value="VDH95210.1"/>
    <property type="molecule type" value="Genomic_DNA"/>
</dbReference>
<keyword evidence="2" id="KW-0732">Signal</keyword>
<keyword evidence="1" id="KW-0812">Transmembrane</keyword>
<keyword evidence="1" id="KW-0472">Membrane</keyword>
<evidence type="ECO:0000313" key="3">
    <source>
        <dbReference type="EMBL" id="VDH95210.1"/>
    </source>
</evidence>
<evidence type="ECO:0000313" key="4">
    <source>
        <dbReference type="Proteomes" id="UP000596742"/>
    </source>
</evidence>
<name>A0A8B6BSZ8_MYTGA</name>
<gene>
    <name evidence="3" type="ORF">MGAL_10B044549</name>
</gene>
<sequence length="188" mass="20145">MFGFIQMFSIFAGLGLTSAKQCLYYKYLDTFGYKYCSNGCCSIFKSNPCCVYYYYTSTTLSNGAYYGMGGGGLVFILVVVGCCWYCCRSKKSYGGQTVATVQQAMPCAPYTIAPGAHPFGMTNNFVPGGYNLPISTAPIIKSKKSSSLSSSIGSGISNMFEIAGNSNEMGECLNEIGGSFSEIAEDCM</sequence>
<dbReference type="OrthoDB" id="6138878at2759"/>
<organism evidence="3 4">
    <name type="scientific">Mytilus galloprovincialis</name>
    <name type="common">Mediterranean mussel</name>
    <dbReference type="NCBI Taxonomy" id="29158"/>
    <lineage>
        <taxon>Eukaryota</taxon>
        <taxon>Metazoa</taxon>
        <taxon>Spiralia</taxon>
        <taxon>Lophotrochozoa</taxon>
        <taxon>Mollusca</taxon>
        <taxon>Bivalvia</taxon>
        <taxon>Autobranchia</taxon>
        <taxon>Pteriomorphia</taxon>
        <taxon>Mytilida</taxon>
        <taxon>Mytiloidea</taxon>
        <taxon>Mytilidae</taxon>
        <taxon>Mytilinae</taxon>
        <taxon>Mytilus</taxon>
    </lineage>
</organism>
<feature type="signal peptide" evidence="2">
    <location>
        <begin position="1"/>
        <end position="19"/>
    </location>
</feature>
<evidence type="ECO:0008006" key="5">
    <source>
        <dbReference type="Google" id="ProtNLM"/>
    </source>
</evidence>
<accession>A0A8B6BSZ8</accession>
<feature type="chain" id="PRO_5033002465" description="Vesicular, overexpressed in cancer, prosurvival protein 1" evidence="2">
    <location>
        <begin position="20"/>
        <end position="188"/>
    </location>
</feature>
<evidence type="ECO:0000256" key="2">
    <source>
        <dbReference type="SAM" id="SignalP"/>
    </source>
</evidence>
<protein>
    <recommendedName>
        <fullName evidence="5">Vesicular, overexpressed in cancer, prosurvival protein 1</fullName>
    </recommendedName>
</protein>
<keyword evidence="4" id="KW-1185">Reference proteome</keyword>
<keyword evidence="1" id="KW-1133">Transmembrane helix</keyword>
<proteinExistence type="predicted"/>
<dbReference type="AlphaFoldDB" id="A0A8B6BSZ8"/>
<evidence type="ECO:0000256" key="1">
    <source>
        <dbReference type="SAM" id="Phobius"/>
    </source>
</evidence>
<comment type="caution">
    <text evidence="3">The sequence shown here is derived from an EMBL/GenBank/DDBJ whole genome shotgun (WGS) entry which is preliminary data.</text>
</comment>
<dbReference type="Proteomes" id="UP000596742">
    <property type="component" value="Unassembled WGS sequence"/>
</dbReference>